<protein>
    <submittedName>
        <fullName evidence="5">Helix-turn-helix transcriptional regulator</fullName>
    </submittedName>
</protein>
<organism evidence="5 6">
    <name type="scientific">Vreelandella lutescens</name>
    <dbReference type="NCBI Taxonomy" id="1602943"/>
    <lineage>
        <taxon>Bacteria</taxon>
        <taxon>Pseudomonadati</taxon>
        <taxon>Pseudomonadota</taxon>
        <taxon>Gammaproteobacteria</taxon>
        <taxon>Oceanospirillales</taxon>
        <taxon>Halomonadaceae</taxon>
        <taxon>Vreelandella</taxon>
    </lineage>
</organism>
<dbReference type="PRINTS" id="PR00038">
    <property type="entry name" value="HTHLUXR"/>
</dbReference>
<dbReference type="RefSeq" id="WP_188639754.1">
    <property type="nucleotide sequence ID" value="NZ_BMHM01000004.1"/>
</dbReference>
<name>A0ABQ1PAT3_9GAMM</name>
<dbReference type="CDD" id="cd06170">
    <property type="entry name" value="LuxR_C_like"/>
    <property type="match status" value="1"/>
</dbReference>
<accession>A0ABQ1PAT3</accession>
<dbReference type="EMBL" id="BMHM01000004">
    <property type="protein sequence ID" value="GGC92918.1"/>
    <property type="molecule type" value="Genomic_DNA"/>
</dbReference>
<dbReference type="PROSITE" id="PS50043">
    <property type="entry name" value="HTH_LUXR_2"/>
    <property type="match status" value="1"/>
</dbReference>
<proteinExistence type="predicted"/>
<keyword evidence="2" id="KW-0238">DNA-binding</keyword>
<evidence type="ECO:0000256" key="2">
    <source>
        <dbReference type="ARBA" id="ARBA00023125"/>
    </source>
</evidence>
<evidence type="ECO:0000256" key="3">
    <source>
        <dbReference type="ARBA" id="ARBA00023163"/>
    </source>
</evidence>
<dbReference type="PANTHER" id="PTHR44688:SF16">
    <property type="entry name" value="DNA-BINDING TRANSCRIPTIONAL ACTIVATOR DEVR_DOSR"/>
    <property type="match status" value="1"/>
</dbReference>
<dbReference type="Proteomes" id="UP000597301">
    <property type="component" value="Unassembled WGS sequence"/>
</dbReference>
<reference evidence="6" key="1">
    <citation type="journal article" date="2019" name="Int. J. Syst. Evol. Microbiol.">
        <title>The Global Catalogue of Microorganisms (GCM) 10K type strain sequencing project: providing services to taxonomists for standard genome sequencing and annotation.</title>
        <authorList>
            <consortium name="The Broad Institute Genomics Platform"/>
            <consortium name="The Broad Institute Genome Sequencing Center for Infectious Disease"/>
            <person name="Wu L."/>
            <person name="Ma J."/>
        </authorList>
    </citation>
    <scope>NUCLEOTIDE SEQUENCE [LARGE SCALE GENOMIC DNA]</scope>
    <source>
        <strain evidence="6">CGMCC 1.15122</strain>
    </source>
</reference>
<keyword evidence="6" id="KW-1185">Reference proteome</keyword>
<sequence>MTTTTITPAHSLTPQMLADCIDSLGAAHFTSRLIKLLHSLVAFDCAVIVGYRPGKHPIYLYDSLQQQRELLFQRYLLYAYQQDPFLVQLEQQREEGVFHIGHAQSMDEVSQRYLQDFYQQTGWRDELCLTLRLTEERWIVVYLGMLQDQTRFSDDHRDTLMRYLNVAAALCRQHWGQAPLHVSLLPLDSGMGEHLRQTVANFGKMLLTEREQQVAALMVQGLDSHEIAEHLGIGHGTVKNHRKRIYAALGVNSLSGLFGVFLTHSMAAGTPPAAH</sequence>
<dbReference type="SUPFAM" id="SSF46894">
    <property type="entry name" value="C-terminal effector domain of the bipartite response regulators"/>
    <property type="match status" value="1"/>
</dbReference>
<dbReference type="SMART" id="SM00421">
    <property type="entry name" value="HTH_LUXR"/>
    <property type="match status" value="1"/>
</dbReference>
<dbReference type="Pfam" id="PF00196">
    <property type="entry name" value="GerE"/>
    <property type="match status" value="1"/>
</dbReference>
<dbReference type="Gene3D" id="1.10.10.10">
    <property type="entry name" value="Winged helix-like DNA-binding domain superfamily/Winged helix DNA-binding domain"/>
    <property type="match status" value="1"/>
</dbReference>
<keyword evidence="3" id="KW-0804">Transcription</keyword>
<evidence type="ECO:0000313" key="6">
    <source>
        <dbReference type="Proteomes" id="UP000597301"/>
    </source>
</evidence>
<evidence type="ECO:0000259" key="4">
    <source>
        <dbReference type="PROSITE" id="PS50043"/>
    </source>
</evidence>
<feature type="domain" description="HTH luxR-type" evidence="4">
    <location>
        <begin position="200"/>
        <end position="265"/>
    </location>
</feature>
<evidence type="ECO:0000313" key="5">
    <source>
        <dbReference type="EMBL" id="GGC92918.1"/>
    </source>
</evidence>
<dbReference type="InterPro" id="IPR036388">
    <property type="entry name" value="WH-like_DNA-bd_sf"/>
</dbReference>
<dbReference type="PANTHER" id="PTHR44688">
    <property type="entry name" value="DNA-BINDING TRANSCRIPTIONAL ACTIVATOR DEVR_DOSR"/>
    <property type="match status" value="1"/>
</dbReference>
<comment type="caution">
    <text evidence="5">The sequence shown here is derived from an EMBL/GenBank/DDBJ whole genome shotgun (WGS) entry which is preliminary data.</text>
</comment>
<dbReference type="InterPro" id="IPR000792">
    <property type="entry name" value="Tscrpt_reg_LuxR_C"/>
</dbReference>
<evidence type="ECO:0000256" key="1">
    <source>
        <dbReference type="ARBA" id="ARBA00023015"/>
    </source>
</evidence>
<dbReference type="InterPro" id="IPR016032">
    <property type="entry name" value="Sig_transdc_resp-reg_C-effctor"/>
</dbReference>
<gene>
    <name evidence="5" type="ORF">GCM10011382_24150</name>
</gene>
<keyword evidence="1" id="KW-0805">Transcription regulation</keyword>